<evidence type="ECO:0000313" key="2">
    <source>
        <dbReference type="EMBL" id="GMA86099.1"/>
    </source>
</evidence>
<evidence type="ECO:0000313" key="3">
    <source>
        <dbReference type="Proteomes" id="UP001157017"/>
    </source>
</evidence>
<feature type="region of interest" description="Disordered" evidence="1">
    <location>
        <begin position="117"/>
        <end position="159"/>
    </location>
</feature>
<comment type="caution">
    <text evidence="2">The sequence shown here is derived from an EMBL/GenBank/DDBJ whole genome shotgun (WGS) entry which is preliminary data.</text>
</comment>
<evidence type="ECO:0000256" key="1">
    <source>
        <dbReference type="SAM" id="MobiDB-lite"/>
    </source>
</evidence>
<keyword evidence="3" id="KW-1185">Reference proteome</keyword>
<proteinExistence type="predicted"/>
<feature type="compositionally biased region" description="Basic residues" evidence="1">
    <location>
        <begin position="148"/>
        <end position="159"/>
    </location>
</feature>
<organism evidence="2 3">
    <name type="scientific">Angustibacter aerolatus</name>
    <dbReference type="NCBI Taxonomy" id="1162965"/>
    <lineage>
        <taxon>Bacteria</taxon>
        <taxon>Bacillati</taxon>
        <taxon>Actinomycetota</taxon>
        <taxon>Actinomycetes</taxon>
        <taxon>Kineosporiales</taxon>
        <taxon>Kineosporiaceae</taxon>
    </lineage>
</organism>
<sequence>MPCTVGAKRRAMLRTPRSAYDSVRFSVPPRIAVGPSKGERSSSVASRPEASPAAPDASSSGRSEPSRLVEERLDSLPLRAVRAHRVGEVVLVGQVQHGVGGCGPGAQAVEVVEVASPHARAGSDEPLGRGAGPGQALDLVTGGEQPARPRRSRSNRMLR</sequence>
<protein>
    <submittedName>
        <fullName evidence="2">Uncharacterized protein</fullName>
    </submittedName>
</protein>
<reference evidence="3" key="1">
    <citation type="journal article" date="2019" name="Int. J. Syst. Evol. Microbiol.">
        <title>The Global Catalogue of Microorganisms (GCM) 10K type strain sequencing project: providing services to taxonomists for standard genome sequencing and annotation.</title>
        <authorList>
            <consortium name="The Broad Institute Genomics Platform"/>
            <consortium name="The Broad Institute Genome Sequencing Center for Infectious Disease"/>
            <person name="Wu L."/>
            <person name="Ma J."/>
        </authorList>
    </citation>
    <scope>NUCLEOTIDE SEQUENCE [LARGE SCALE GENOMIC DNA]</scope>
    <source>
        <strain evidence="3">NBRC 108730</strain>
    </source>
</reference>
<dbReference type="EMBL" id="BSUZ01000001">
    <property type="protein sequence ID" value="GMA86099.1"/>
    <property type="molecule type" value="Genomic_DNA"/>
</dbReference>
<dbReference type="Proteomes" id="UP001157017">
    <property type="component" value="Unassembled WGS sequence"/>
</dbReference>
<feature type="compositionally biased region" description="Low complexity" evidence="1">
    <location>
        <begin position="41"/>
        <end position="63"/>
    </location>
</feature>
<accession>A0ABQ6JE70</accession>
<gene>
    <name evidence="2" type="ORF">GCM10025868_13490</name>
</gene>
<name>A0ABQ6JE70_9ACTN</name>
<feature type="region of interest" description="Disordered" evidence="1">
    <location>
        <begin position="24"/>
        <end position="69"/>
    </location>
</feature>